<organism evidence="2 3">
    <name type="scientific">Bacillus suaedaesalsae</name>
    <dbReference type="NCBI Taxonomy" id="2810349"/>
    <lineage>
        <taxon>Bacteria</taxon>
        <taxon>Bacillati</taxon>
        <taxon>Bacillota</taxon>
        <taxon>Bacilli</taxon>
        <taxon>Bacillales</taxon>
        <taxon>Bacillaceae</taxon>
        <taxon>Bacillus</taxon>
    </lineage>
</organism>
<keyword evidence="1" id="KW-0472">Membrane</keyword>
<dbReference type="RefSeq" id="WP_204203300.1">
    <property type="nucleotide sequence ID" value="NZ_JAFELM010000028.1"/>
</dbReference>
<evidence type="ECO:0000313" key="3">
    <source>
        <dbReference type="Proteomes" id="UP001518925"/>
    </source>
</evidence>
<reference evidence="2 3" key="1">
    <citation type="submission" date="2021-02" db="EMBL/GenBank/DDBJ databases">
        <title>Bacillus sp. RD4P76, an endophyte from a halophyte.</title>
        <authorList>
            <person name="Sun J.-Q."/>
        </authorList>
    </citation>
    <scope>NUCLEOTIDE SEQUENCE [LARGE SCALE GENOMIC DNA]</scope>
    <source>
        <strain evidence="2 3">RD4P76</strain>
    </source>
</reference>
<keyword evidence="1" id="KW-1133">Transmembrane helix</keyword>
<dbReference type="EMBL" id="JAFELM010000028">
    <property type="protein sequence ID" value="MBM6617948.1"/>
    <property type="molecule type" value="Genomic_DNA"/>
</dbReference>
<proteinExistence type="predicted"/>
<protein>
    <submittedName>
        <fullName evidence="2">Uncharacterized protein</fullName>
    </submittedName>
</protein>
<sequence length="66" mass="7708">MKDPLKDKSKNWKLWDAVFLSGLASFFYDCDKAQEDSRLFKQLLLQFGFALIFTVVLMAAVWLFIV</sequence>
<dbReference type="Proteomes" id="UP001518925">
    <property type="component" value="Unassembled WGS sequence"/>
</dbReference>
<gene>
    <name evidence="2" type="ORF">JR050_09730</name>
</gene>
<feature type="transmembrane region" description="Helical" evidence="1">
    <location>
        <begin position="43"/>
        <end position="65"/>
    </location>
</feature>
<accession>A0ABS2DHK5</accession>
<keyword evidence="1" id="KW-0812">Transmembrane</keyword>
<name>A0ABS2DHK5_9BACI</name>
<evidence type="ECO:0000256" key="1">
    <source>
        <dbReference type="SAM" id="Phobius"/>
    </source>
</evidence>
<evidence type="ECO:0000313" key="2">
    <source>
        <dbReference type="EMBL" id="MBM6617948.1"/>
    </source>
</evidence>
<keyword evidence="3" id="KW-1185">Reference proteome</keyword>
<comment type="caution">
    <text evidence="2">The sequence shown here is derived from an EMBL/GenBank/DDBJ whole genome shotgun (WGS) entry which is preliminary data.</text>
</comment>